<dbReference type="Proteomes" id="UP000054549">
    <property type="component" value="Unassembled WGS sequence"/>
</dbReference>
<dbReference type="HOGENOM" id="CLU_2305356_0_0_1"/>
<dbReference type="OrthoDB" id="10261556at2759"/>
<organism evidence="1 2">
    <name type="scientific">Amanita muscaria (strain Koide BX008)</name>
    <dbReference type="NCBI Taxonomy" id="946122"/>
    <lineage>
        <taxon>Eukaryota</taxon>
        <taxon>Fungi</taxon>
        <taxon>Dikarya</taxon>
        <taxon>Basidiomycota</taxon>
        <taxon>Agaricomycotina</taxon>
        <taxon>Agaricomycetes</taxon>
        <taxon>Agaricomycetidae</taxon>
        <taxon>Agaricales</taxon>
        <taxon>Pluteineae</taxon>
        <taxon>Amanitaceae</taxon>
        <taxon>Amanita</taxon>
    </lineage>
</organism>
<name>A0A0C2WKA4_AMAMK</name>
<proteinExistence type="predicted"/>
<gene>
    <name evidence="1" type="ORF">M378DRAFT_16967</name>
</gene>
<dbReference type="EMBL" id="KN818413">
    <property type="protein sequence ID" value="KIL56593.1"/>
    <property type="molecule type" value="Genomic_DNA"/>
</dbReference>
<evidence type="ECO:0000313" key="2">
    <source>
        <dbReference type="Proteomes" id="UP000054549"/>
    </source>
</evidence>
<dbReference type="InParanoid" id="A0A0C2WKA4"/>
<reference evidence="1 2" key="1">
    <citation type="submission" date="2014-04" db="EMBL/GenBank/DDBJ databases">
        <title>Evolutionary Origins and Diversification of the Mycorrhizal Mutualists.</title>
        <authorList>
            <consortium name="DOE Joint Genome Institute"/>
            <consortium name="Mycorrhizal Genomics Consortium"/>
            <person name="Kohler A."/>
            <person name="Kuo A."/>
            <person name="Nagy L.G."/>
            <person name="Floudas D."/>
            <person name="Copeland A."/>
            <person name="Barry K.W."/>
            <person name="Cichocki N."/>
            <person name="Veneault-Fourrey C."/>
            <person name="LaButti K."/>
            <person name="Lindquist E.A."/>
            <person name="Lipzen A."/>
            <person name="Lundell T."/>
            <person name="Morin E."/>
            <person name="Murat C."/>
            <person name="Riley R."/>
            <person name="Ohm R."/>
            <person name="Sun H."/>
            <person name="Tunlid A."/>
            <person name="Henrissat B."/>
            <person name="Grigoriev I.V."/>
            <person name="Hibbett D.S."/>
            <person name="Martin F."/>
        </authorList>
    </citation>
    <scope>NUCLEOTIDE SEQUENCE [LARGE SCALE GENOMIC DNA]</scope>
    <source>
        <strain evidence="1 2">Koide BX008</strain>
    </source>
</reference>
<keyword evidence="2" id="KW-1185">Reference proteome</keyword>
<sequence length="105" mass="11654">MPFRVWPMKTEYMGLSPEAFLGVFLDASIDWQVVNTVVPGGLGLSYTESRMNKFDDLVMSGVIKAGPAHRHSHHCQLQLTPKETLQVMQETILKAIQGLSGQVLV</sequence>
<evidence type="ECO:0000313" key="1">
    <source>
        <dbReference type="EMBL" id="KIL56593.1"/>
    </source>
</evidence>
<protein>
    <submittedName>
        <fullName evidence="1">Uncharacterized protein</fullName>
    </submittedName>
</protein>
<accession>A0A0C2WKA4</accession>
<dbReference type="AlphaFoldDB" id="A0A0C2WKA4"/>